<evidence type="ECO:0000313" key="6">
    <source>
        <dbReference type="EMBL" id="NDV02882.1"/>
    </source>
</evidence>
<reference evidence="6 7" key="1">
    <citation type="submission" date="2020-02" db="EMBL/GenBank/DDBJ databases">
        <title>Pseudoroseicyclus tamarix, sp. nov., isolated from offshore sediment of a Tamarix chinensis forest.</title>
        <authorList>
            <person name="Gai Y."/>
        </authorList>
    </citation>
    <scope>NUCLEOTIDE SEQUENCE [LARGE SCALE GENOMIC DNA]</scope>
    <source>
        <strain evidence="6 7">CLL3-39</strain>
    </source>
</reference>
<keyword evidence="7" id="KW-1185">Reference proteome</keyword>
<evidence type="ECO:0000259" key="5">
    <source>
        <dbReference type="PROSITE" id="PS51123"/>
    </source>
</evidence>
<dbReference type="GO" id="GO:0009279">
    <property type="term" value="C:cell outer membrane"/>
    <property type="evidence" value="ECO:0007669"/>
    <property type="project" value="UniProtKB-SubCell"/>
</dbReference>
<dbReference type="PANTHER" id="PTHR30329">
    <property type="entry name" value="STATOR ELEMENT OF FLAGELLAR MOTOR COMPLEX"/>
    <property type="match status" value="1"/>
</dbReference>
<dbReference type="InterPro" id="IPR036737">
    <property type="entry name" value="OmpA-like_sf"/>
</dbReference>
<dbReference type="InterPro" id="IPR050330">
    <property type="entry name" value="Bact_OuterMem_StrucFunc"/>
</dbReference>
<dbReference type="Gene3D" id="3.30.1330.60">
    <property type="entry name" value="OmpA-like domain"/>
    <property type="match status" value="1"/>
</dbReference>
<dbReference type="EMBL" id="JAAGAB010000004">
    <property type="protein sequence ID" value="NDV02882.1"/>
    <property type="molecule type" value="Genomic_DNA"/>
</dbReference>
<organism evidence="6 7">
    <name type="scientific">Pseudoroseicyclus tamaricis</name>
    <dbReference type="NCBI Taxonomy" id="2705421"/>
    <lineage>
        <taxon>Bacteria</taxon>
        <taxon>Pseudomonadati</taxon>
        <taxon>Pseudomonadota</taxon>
        <taxon>Alphaproteobacteria</taxon>
        <taxon>Rhodobacterales</taxon>
        <taxon>Paracoccaceae</taxon>
        <taxon>Pseudoroseicyclus</taxon>
    </lineage>
</organism>
<keyword evidence="3" id="KW-0998">Cell outer membrane</keyword>
<dbReference type="InterPro" id="IPR006665">
    <property type="entry name" value="OmpA-like"/>
</dbReference>
<dbReference type="InterPro" id="IPR006664">
    <property type="entry name" value="OMP_bac"/>
</dbReference>
<dbReference type="CDD" id="cd07185">
    <property type="entry name" value="OmpA_C-like"/>
    <property type="match status" value="1"/>
</dbReference>
<dbReference type="Pfam" id="PF00691">
    <property type="entry name" value="OmpA"/>
    <property type="match status" value="1"/>
</dbReference>
<dbReference type="PANTHER" id="PTHR30329:SF21">
    <property type="entry name" value="LIPOPROTEIN YIAD-RELATED"/>
    <property type="match status" value="1"/>
</dbReference>
<evidence type="ECO:0000256" key="3">
    <source>
        <dbReference type="ARBA" id="ARBA00023237"/>
    </source>
</evidence>
<name>A0A6B2K4U1_9RHOB</name>
<dbReference type="PRINTS" id="PR01021">
    <property type="entry name" value="OMPADOMAIN"/>
</dbReference>
<dbReference type="Proteomes" id="UP000474757">
    <property type="component" value="Unassembled WGS sequence"/>
</dbReference>
<sequence length="282" mass="29618">MTAERLEEAGSYAVPVGPAEAGEVPLRIEEGEVRAQAWRVGAELSTLELLAPLRAQLEAEGFAPLLDCETEACGGFDFRRAVELLPAPDFWFDLGDFRAVTAERLLPGGEREVIFLLASGTGRAAYAHVVRIGPAAGPLSATGAPAAVAERPAAAPPGDFAGELEGTGRVILTDLSFETGSAQLGPGPYASLQALARYLSDRPERRVALVGHTDTEGGLEANITLSRRRAGSVLERLAGRYGIPRAQMAAEGMGYLAPVASNLTEAGREENRRVEVVLTSGG</sequence>
<proteinExistence type="predicted"/>
<gene>
    <name evidence="6" type="ORF">GZA08_18105</name>
</gene>
<evidence type="ECO:0000256" key="4">
    <source>
        <dbReference type="PROSITE-ProRule" id="PRU00473"/>
    </source>
</evidence>
<protein>
    <submittedName>
        <fullName evidence="6">OmpA family protein</fullName>
    </submittedName>
</protein>
<dbReference type="SUPFAM" id="SSF103088">
    <property type="entry name" value="OmpA-like"/>
    <property type="match status" value="1"/>
</dbReference>
<feature type="domain" description="OmpA-like" evidence="5">
    <location>
        <begin position="164"/>
        <end position="282"/>
    </location>
</feature>
<dbReference type="PROSITE" id="PS51123">
    <property type="entry name" value="OMPA_2"/>
    <property type="match status" value="1"/>
</dbReference>
<keyword evidence="2 4" id="KW-0472">Membrane</keyword>
<accession>A0A6B2K4U1</accession>
<evidence type="ECO:0000256" key="1">
    <source>
        <dbReference type="ARBA" id="ARBA00004442"/>
    </source>
</evidence>
<evidence type="ECO:0000313" key="7">
    <source>
        <dbReference type="Proteomes" id="UP000474757"/>
    </source>
</evidence>
<evidence type="ECO:0000256" key="2">
    <source>
        <dbReference type="ARBA" id="ARBA00023136"/>
    </source>
</evidence>
<dbReference type="AlphaFoldDB" id="A0A6B2K4U1"/>
<comment type="caution">
    <text evidence="6">The sequence shown here is derived from an EMBL/GenBank/DDBJ whole genome shotgun (WGS) entry which is preliminary data.</text>
</comment>
<comment type="subcellular location">
    <subcellularLocation>
        <location evidence="1">Cell outer membrane</location>
    </subcellularLocation>
</comment>